<protein>
    <submittedName>
        <fullName evidence="2">Uncharacterized protein</fullName>
    </submittedName>
</protein>
<name>A0A3B3Z0W7_9TELE</name>
<sequence>MLPKSEQHPEPEEDDGLVNMSEQETDQETKDKLEMPDYPEHEQDLQSEQGNELEQYSILDNDPQLDLYGELDPEAGDIINLDDEPYQSLAEYPDEGPEPDEILFEPPFHEDTPLTPSFIITSSPTKEPVKHEVSANNVIIVDPRNDFTFSSKSGNDNTTSGPVEWCSEENSSNLIILETSNLIIRSASEFSLNKTCEEPQEKMFLNNPFFKLRSRSTISLVDEEIRMVKQREEELRKERATLYGKDMFSTETGLSNRMDTLTFDTSGIIVKYSIHYITHNILCLFIIHVCNLINRYCTS</sequence>
<feature type="region of interest" description="Disordered" evidence="1">
    <location>
        <begin position="1"/>
        <end position="53"/>
    </location>
</feature>
<keyword evidence="3" id="KW-1185">Reference proteome</keyword>
<dbReference type="PANTHER" id="PTHR46881">
    <property type="entry name" value="PALMDELPHIN"/>
    <property type="match status" value="1"/>
</dbReference>
<evidence type="ECO:0000313" key="3">
    <source>
        <dbReference type="Proteomes" id="UP000261480"/>
    </source>
</evidence>
<dbReference type="PANTHER" id="PTHR46881:SF2">
    <property type="entry name" value="PALMDELPHIN ISOFORM X1"/>
    <property type="match status" value="1"/>
</dbReference>
<feature type="compositionally biased region" description="Basic and acidic residues" evidence="1">
    <location>
        <begin position="1"/>
        <end position="10"/>
    </location>
</feature>
<reference evidence="2" key="2">
    <citation type="submission" date="2025-09" db="UniProtKB">
        <authorList>
            <consortium name="Ensembl"/>
        </authorList>
    </citation>
    <scope>IDENTIFICATION</scope>
</reference>
<dbReference type="Proteomes" id="UP000261480">
    <property type="component" value="Unplaced"/>
</dbReference>
<evidence type="ECO:0000256" key="1">
    <source>
        <dbReference type="SAM" id="MobiDB-lite"/>
    </source>
</evidence>
<organism evidence="2 3">
    <name type="scientific">Poecilia mexicana</name>
    <dbReference type="NCBI Taxonomy" id="48701"/>
    <lineage>
        <taxon>Eukaryota</taxon>
        <taxon>Metazoa</taxon>
        <taxon>Chordata</taxon>
        <taxon>Craniata</taxon>
        <taxon>Vertebrata</taxon>
        <taxon>Euteleostomi</taxon>
        <taxon>Actinopterygii</taxon>
        <taxon>Neopterygii</taxon>
        <taxon>Teleostei</taxon>
        <taxon>Neoteleostei</taxon>
        <taxon>Acanthomorphata</taxon>
        <taxon>Ovalentaria</taxon>
        <taxon>Atherinomorphae</taxon>
        <taxon>Cyprinodontiformes</taxon>
        <taxon>Poeciliidae</taxon>
        <taxon>Poeciliinae</taxon>
        <taxon>Poecilia</taxon>
    </lineage>
</organism>
<evidence type="ECO:0000313" key="2">
    <source>
        <dbReference type="Ensembl" id="ENSPMEP00000033272.1"/>
    </source>
</evidence>
<feature type="compositionally biased region" description="Basic and acidic residues" evidence="1">
    <location>
        <begin position="27"/>
        <end position="44"/>
    </location>
</feature>
<proteinExistence type="predicted"/>
<reference evidence="2" key="1">
    <citation type="submission" date="2025-08" db="UniProtKB">
        <authorList>
            <consortium name="Ensembl"/>
        </authorList>
    </citation>
    <scope>IDENTIFICATION</scope>
</reference>
<dbReference type="GO" id="GO:0005737">
    <property type="term" value="C:cytoplasm"/>
    <property type="evidence" value="ECO:0007669"/>
    <property type="project" value="TreeGrafter"/>
</dbReference>
<accession>A0A3B3Z0W7</accession>
<dbReference type="STRING" id="48701.ENSPMEP00000033272"/>
<dbReference type="AlphaFoldDB" id="A0A3B3Z0W7"/>
<dbReference type="Ensembl" id="ENSPMET00000027917.1">
    <property type="protein sequence ID" value="ENSPMEP00000033272.1"/>
    <property type="gene ID" value="ENSPMEG00000021671.1"/>
</dbReference>